<dbReference type="Proteomes" id="UP000485621">
    <property type="component" value="Unassembled WGS sequence"/>
</dbReference>
<sequence length="42" mass="4429">MSDNLGAAVEKSKIEVRMSDNLGAAVEKSKTEASGNLKKSFS</sequence>
<evidence type="ECO:0000313" key="1">
    <source>
        <dbReference type="EMBL" id="OQB40408.1"/>
    </source>
</evidence>
<protein>
    <submittedName>
        <fullName evidence="1">Uncharacterized protein</fullName>
    </submittedName>
</protein>
<name>A0A1V5ZK33_9BACT</name>
<organism evidence="1">
    <name type="scientific">candidate division CPR1 bacterium ADurb.Bin160</name>
    <dbReference type="NCBI Taxonomy" id="1852826"/>
    <lineage>
        <taxon>Bacteria</taxon>
        <taxon>candidate division CPR1</taxon>
    </lineage>
</organism>
<dbReference type="AlphaFoldDB" id="A0A1V5ZK33"/>
<accession>A0A1V5ZK33</accession>
<comment type="caution">
    <text evidence="1">The sequence shown here is derived from an EMBL/GenBank/DDBJ whole genome shotgun (WGS) entry which is preliminary data.</text>
</comment>
<gene>
    <name evidence="1" type="ORF">BWY04_01345</name>
</gene>
<dbReference type="EMBL" id="MWDB01000045">
    <property type="protein sequence ID" value="OQB40408.1"/>
    <property type="molecule type" value="Genomic_DNA"/>
</dbReference>
<proteinExistence type="predicted"/>
<reference evidence="1" key="1">
    <citation type="submission" date="2017-02" db="EMBL/GenBank/DDBJ databases">
        <title>Delving into the versatile metabolic prowess of the omnipresent phylum Bacteroidetes.</title>
        <authorList>
            <person name="Nobu M.K."/>
            <person name="Mei R."/>
            <person name="Narihiro T."/>
            <person name="Kuroda K."/>
            <person name="Liu W.-T."/>
        </authorList>
    </citation>
    <scope>NUCLEOTIDE SEQUENCE</scope>
    <source>
        <strain evidence="1">ADurb.Bin160</strain>
    </source>
</reference>